<accession>A0A850QKH5</accession>
<evidence type="ECO:0000256" key="8">
    <source>
        <dbReference type="SAM" id="Phobius"/>
    </source>
</evidence>
<feature type="transmembrane region" description="Helical" evidence="8">
    <location>
        <begin position="30"/>
        <end position="50"/>
    </location>
</feature>
<feature type="transmembrane region" description="Helical" evidence="8">
    <location>
        <begin position="247"/>
        <end position="275"/>
    </location>
</feature>
<feature type="transmembrane region" description="Helical" evidence="8">
    <location>
        <begin position="200"/>
        <end position="226"/>
    </location>
</feature>
<dbReference type="Proteomes" id="UP000588051">
    <property type="component" value="Unassembled WGS sequence"/>
</dbReference>
<evidence type="ECO:0000256" key="2">
    <source>
        <dbReference type="ARBA" id="ARBA00022475"/>
    </source>
</evidence>
<feature type="transmembrane region" description="Helical" evidence="8">
    <location>
        <begin position="295"/>
        <end position="317"/>
    </location>
</feature>
<comment type="caution">
    <text evidence="10">The sequence shown here is derived from an EMBL/GenBank/DDBJ whole genome shotgun (WGS) entry which is preliminary data.</text>
</comment>
<dbReference type="PANTHER" id="PTHR33908:SF3">
    <property type="entry name" value="UNDECAPRENYL PHOSPHATE-ALPHA-4-AMINO-4-DEOXY-L-ARABINOSE ARABINOSYL TRANSFERASE"/>
    <property type="match status" value="1"/>
</dbReference>
<evidence type="ECO:0000256" key="6">
    <source>
        <dbReference type="ARBA" id="ARBA00022989"/>
    </source>
</evidence>
<evidence type="ECO:0000256" key="1">
    <source>
        <dbReference type="ARBA" id="ARBA00004651"/>
    </source>
</evidence>
<feature type="transmembrane region" description="Helical" evidence="8">
    <location>
        <begin position="147"/>
        <end position="180"/>
    </location>
</feature>
<dbReference type="InterPro" id="IPR038731">
    <property type="entry name" value="RgtA/B/C-like"/>
</dbReference>
<protein>
    <submittedName>
        <fullName evidence="10">Glycosyltransferase family 39 protein</fullName>
    </submittedName>
</protein>
<dbReference type="GO" id="GO:0009103">
    <property type="term" value="P:lipopolysaccharide biosynthetic process"/>
    <property type="evidence" value="ECO:0007669"/>
    <property type="project" value="UniProtKB-ARBA"/>
</dbReference>
<dbReference type="EMBL" id="JABXYJ010000001">
    <property type="protein sequence ID" value="NVO76666.1"/>
    <property type="molecule type" value="Genomic_DNA"/>
</dbReference>
<keyword evidence="11" id="KW-1185">Reference proteome</keyword>
<dbReference type="InterPro" id="IPR050297">
    <property type="entry name" value="LipidA_mod_glycosyltrf_83"/>
</dbReference>
<dbReference type="AlphaFoldDB" id="A0A850QKH5"/>
<feature type="transmembrane region" description="Helical" evidence="8">
    <location>
        <begin position="418"/>
        <end position="438"/>
    </location>
</feature>
<feature type="transmembrane region" description="Helical" evidence="8">
    <location>
        <begin position="445"/>
        <end position="465"/>
    </location>
</feature>
<feature type="domain" description="Glycosyltransferase RgtA/B/C/D-like" evidence="9">
    <location>
        <begin position="95"/>
        <end position="258"/>
    </location>
</feature>
<keyword evidence="7 8" id="KW-0472">Membrane</keyword>
<proteinExistence type="predicted"/>
<dbReference type="GO" id="GO:0005886">
    <property type="term" value="C:plasma membrane"/>
    <property type="evidence" value="ECO:0007669"/>
    <property type="project" value="UniProtKB-SubCell"/>
</dbReference>
<keyword evidence="6 8" id="KW-1133">Transmembrane helix</keyword>
<name>A0A850QKH5_9BURK</name>
<gene>
    <name evidence="10" type="ORF">HV832_02295</name>
</gene>
<dbReference type="GO" id="GO:0016763">
    <property type="term" value="F:pentosyltransferase activity"/>
    <property type="evidence" value="ECO:0007669"/>
    <property type="project" value="TreeGrafter"/>
</dbReference>
<evidence type="ECO:0000256" key="4">
    <source>
        <dbReference type="ARBA" id="ARBA00022679"/>
    </source>
</evidence>
<feature type="transmembrane region" description="Helical" evidence="8">
    <location>
        <begin position="379"/>
        <end position="398"/>
    </location>
</feature>
<keyword evidence="5 8" id="KW-0812">Transmembrane</keyword>
<evidence type="ECO:0000256" key="7">
    <source>
        <dbReference type="ARBA" id="ARBA00023136"/>
    </source>
</evidence>
<dbReference type="Pfam" id="PF13231">
    <property type="entry name" value="PMT_2"/>
    <property type="match status" value="1"/>
</dbReference>
<organism evidence="10 11">
    <name type="scientific">Undibacterium oligocarboniphilum</name>
    <dbReference type="NCBI Taxonomy" id="666702"/>
    <lineage>
        <taxon>Bacteria</taxon>
        <taxon>Pseudomonadati</taxon>
        <taxon>Pseudomonadota</taxon>
        <taxon>Betaproteobacteria</taxon>
        <taxon>Burkholderiales</taxon>
        <taxon>Oxalobacteraceae</taxon>
        <taxon>Undibacterium</taxon>
    </lineage>
</organism>
<comment type="subcellular location">
    <subcellularLocation>
        <location evidence="1">Cell membrane</location>
        <topology evidence="1">Multi-pass membrane protein</topology>
    </subcellularLocation>
</comment>
<evidence type="ECO:0000259" key="9">
    <source>
        <dbReference type="Pfam" id="PF13231"/>
    </source>
</evidence>
<keyword evidence="2" id="KW-1003">Cell membrane</keyword>
<feature type="transmembrane region" description="Helical" evidence="8">
    <location>
        <begin position="115"/>
        <end position="135"/>
    </location>
</feature>
<feature type="transmembrane region" description="Helical" evidence="8">
    <location>
        <begin position="329"/>
        <end position="347"/>
    </location>
</feature>
<feature type="transmembrane region" description="Helical" evidence="8">
    <location>
        <begin position="353"/>
        <end position="370"/>
    </location>
</feature>
<evidence type="ECO:0000313" key="10">
    <source>
        <dbReference type="EMBL" id="NVO76666.1"/>
    </source>
</evidence>
<dbReference type="RefSeq" id="WP_176801911.1">
    <property type="nucleotide sequence ID" value="NZ_JABXYJ010000001.1"/>
</dbReference>
<dbReference type="PANTHER" id="PTHR33908">
    <property type="entry name" value="MANNOSYLTRANSFERASE YKCB-RELATED"/>
    <property type="match status" value="1"/>
</dbReference>
<keyword evidence="4 10" id="KW-0808">Transferase</keyword>
<reference evidence="10 11" key="1">
    <citation type="submission" date="2020-06" db="EMBL/GenBank/DDBJ databases">
        <authorList>
            <person name="Qiu C."/>
            <person name="Liu Z."/>
        </authorList>
    </citation>
    <scope>NUCLEOTIDE SEQUENCE [LARGE SCALE GENOMIC DNA]</scope>
    <source>
        <strain evidence="10 11">EM 1</strain>
    </source>
</reference>
<evidence type="ECO:0000256" key="5">
    <source>
        <dbReference type="ARBA" id="ARBA00022692"/>
    </source>
</evidence>
<dbReference type="GO" id="GO:0010041">
    <property type="term" value="P:response to iron(III) ion"/>
    <property type="evidence" value="ECO:0007669"/>
    <property type="project" value="TreeGrafter"/>
</dbReference>
<evidence type="ECO:0000256" key="3">
    <source>
        <dbReference type="ARBA" id="ARBA00022676"/>
    </source>
</evidence>
<sequence>MLRKKRQAVIACRFFICFYQKNTQMQQRHIAQLPAIPLWLVWIAAIYFVGYRLGAYPVLNNNEGLYSEIPREMLLATNWKGWAIPHLNGLAYMEKPPLLYWLTALFFVIFGEQEWVVRLVPALSALGCVGLILWFSTRLQRFEAGRLAALMFVSSLGVTLMSRTLMFDMLLTFFLAAALMNGYLFVEYNDRRAHHQSMVMLAFALLAKGFVALILFAIVMFSYIALRSVSVRDFFTKIRAWFYWKAVLLFLLIAAPWHIAAMIAEPIFTWFYFINEHILRFLGKREPHDYYAGTWWYYLPRALLFLFPWSFFLPLLLVRRLKIMLNEKFQLFLFVAWLMPLLFFSVSSAKANYYLVTIMPFAVLQMAFILDEMQFVRRWVLAIPGVLIACVSVFALWWLVGNTTLPEWIILGLPLKKFALYATLILLITTLIVSLMSIRASGARFVSYLLIPAVCLPLLLETVIARGNSISTKVLSQILVRDFPERNVFTYRFFEQQSSLPFYLKKTVQIIDSRSSDLFWGNKLHQNQIVIDDAEFIELTRTSKISLLVLSDDLSDFYQKKYASAFQLIKQSGEVSIFNN</sequence>
<keyword evidence="3" id="KW-0328">Glycosyltransferase</keyword>
<evidence type="ECO:0000313" key="11">
    <source>
        <dbReference type="Proteomes" id="UP000588051"/>
    </source>
</evidence>